<evidence type="ECO:0000313" key="3">
    <source>
        <dbReference type="Proteomes" id="UP001180481"/>
    </source>
</evidence>
<reference evidence="2" key="1">
    <citation type="submission" date="2023-09" db="EMBL/GenBank/DDBJ databases">
        <title>Flavobacterium sp. 20NA77.7 isolated from freshwater.</title>
        <authorList>
            <person name="Le V."/>
            <person name="Ko S.-R."/>
            <person name="Ahn C.-Y."/>
            <person name="Oh H.-M."/>
        </authorList>
    </citation>
    <scope>NUCLEOTIDE SEQUENCE</scope>
    <source>
        <strain evidence="2">20NA77.7</strain>
    </source>
</reference>
<evidence type="ECO:0000256" key="1">
    <source>
        <dbReference type="SAM" id="SignalP"/>
    </source>
</evidence>
<dbReference type="Pfam" id="PF14121">
    <property type="entry name" value="Porin_10"/>
    <property type="match status" value="1"/>
</dbReference>
<proteinExistence type="predicted"/>
<feature type="signal peptide" evidence="1">
    <location>
        <begin position="1"/>
        <end position="17"/>
    </location>
</feature>
<evidence type="ECO:0000313" key="2">
    <source>
        <dbReference type="EMBL" id="WMW78318.1"/>
    </source>
</evidence>
<accession>A0ABY9RAQ8</accession>
<name>A0ABY9RAQ8_9FLAO</name>
<sequence>MKKIAFLLFFMVFCVEAQEKDTLSVKNVTASIELYKYYNLKKDTIQIDTSLTIQDEYRYNYLRKDTYGLLPFANEGYLYTQLDFSKKKSVILPQFGFQAKHITYLEADDINYYSVPTPYTDIYFKTVMRQGQSLDALLSVNTKRNLNFTIANKSIRSIGDYYNNLTSSGHFRFSSSYYTLNKKYYLNAHFAGQDIFNQENGGISNLTQFEIENPAFTQRERLDVYFNDASSKLKGNRFFIDHFYKFREVNSLVFKHQFSYENKFYEFIQNTPVARLGVATTQLINNKTRFNALYNKFGVSFLTKKLGELQFFIDQYATNTFYNTSNVFTPIASLPSNLRNTIVTLGGQYEFYRAKWRFVVLAQNGLSSKPTSNFEVTATYKIDQYNAITISGQQTSKIPDNTYVLSQSSYQNFNWYNSFANEKISKLNFEAKTKWLNISGQYSLLTDHLYFYNTQERIDSLMVKPFQYGKTIQYYAVEIAKEIKYKKFALDNRIKFQQVTQEDAILNVPKFIIRNTFYYTNAVFKKAMLLQMGVTCNYFTKYYADDYVPVIGEFFVQKTTKIGDFPLLDFFVNARVKQTRIYLKAEHINALFGKNDYYNAPNYPYRDFKIRFGLEWNFFK</sequence>
<dbReference type="RefSeq" id="WP_309532634.1">
    <property type="nucleotide sequence ID" value="NZ_CP133721.1"/>
</dbReference>
<dbReference type="InterPro" id="IPR025631">
    <property type="entry name" value="Porin_10"/>
</dbReference>
<keyword evidence="1" id="KW-0732">Signal</keyword>
<dbReference type="Proteomes" id="UP001180481">
    <property type="component" value="Chromosome"/>
</dbReference>
<organism evidence="2 3">
    <name type="scientific">Flavobacterium nakdongensis</name>
    <dbReference type="NCBI Taxonomy" id="3073563"/>
    <lineage>
        <taxon>Bacteria</taxon>
        <taxon>Pseudomonadati</taxon>
        <taxon>Bacteroidota</taxon>
        <taxon>Flavobacteriia</taxon>
        <taxon>Flavobacteriales</taxon>
        <taxon>Flavobacteriaceae</taxon>
        <taxon>Flavobacterium</taxon>
    </lineage>
</organism>
<protein>
    <submittedName>
        <fullName evidence="2">Porin</fullName>
    </submittedName>
</protein>
<dbReference type="EMBL" id="CP133721">
    <property type="protein sequence ID" value="WMW78318.1"/>
    <property type="molecule type" value="Genomic_DNA"/>
</dbReference>
<feature type="chain" id="PRO_5045466600" evidence="1">
    <location>
        <begin position="18"/>
        <end position="620"/>
    </location>
</feature>
<gene>
    <name evidence="2" type="ORF">RF683_02410</name>
</gene>
<keyword evidence="3" id="KW-1185">Reference proteome</keyword>